<dbReference type="Gene3D" id="3.90.550.10">
    <property type="entry name" value="Spore Coat Polysaccharide Biosynthesis Protein SpsA, Chain A"/>
    <property type="match status" value="1"/>
</dbReference>
<reference evidence="2 3" key="1">
    <citation type="submission" date="2012-02" db="EMBL/GenBank/DDBJ databases">
        <title>The Genome Sequence of Bacteroides nordii CL02T12C05.</title>
        <authorList>
            <consortium name="The Broad Institute Genome Sequencing Platform"/>
            <person name="Earl A."/>
            <person name="Ward D."/>
            <person name="Feldgarden M."/>
            <person name="Gevers D."/>
            <person name="Zitomersky N.L."/>
            <person name="Coyne M.J."/>
            <person name="Comstock L.E."/>
            <person name="Young S.K."/>
            <person name="Zeng Q."/>
            <person name="Gargeya S."/>
            <person name="Fitzgerald M."/>
            <person name="Haas B."/>
            <person name="Abouelleil A."/>
            <person name="Alvarado L."/>
            <person name="Arachchi H.M."/>
            <person name="Berlin A."/>
            <person name="Chapman S.B."/>
            <person name="Gearin G."/>
            <person name="Goldberg J."/>
            <person name="Griggs A."/>
            <person name="Gujja S."/>
            <person name="Hansen M."/>
            <person name="Heiman D."/>
            <person name="Howarth C."/>
            <person name="Larimer J."/>
            <person name="Lui A."/>
            <person name="MacDonald P.J.P."/>
            <person name="McCowen C."/>
            <person name="Montmayeur A."/>
            <person name="Murphy C."/>
            <person name="Neiman D."/>
            <person name="Pearson M."/>
            <person name="Priest M."/>
            <person name="Roberts A."/>
            <person name="Saif S."/>
            <person name="Shea T."/>
            <person name="Sisk P."/>
            <person name="Stolte C."/>
            <person name="Sykes S."/>
            <person name="Wortman J."/>
            <person name="Nusbaum C."/>
            <person name="Birren B."/>
        </authorList>
    </citation>
    <scope>NUCLEOTIDE SEQUENCE [LARGE SCALE GENOMIC DNA]</scope>
    <source>
        <strain evidence="2 3">CL02T12C05</strain>
    </source>
</reference>
<dbReference type="EMBL" id="AGXS01000011">
    <property type="protein sequence ID" value="EIY53684.1"/>
    <property type="molecule type" value="Genomic_DNA"/>
</dbReference>
<keyword evidence="3" id="KW-1185">Reference proteome</keyword>
<dbReference type="PANTHER" id="PTHR22916:SF3">
    <property type="entry name" value="UDP-GLCNAC:BETAGAL BETA-1,3-N-ACETYLGLUCOSAMINYLTRANSFERASE-LIKE PROTEIN 1"/>
    <property type="match status" value="1"/>
</dbReference>
<dbReference type="GO" id="GO:0016758">
    <property type="term" value="F:hexosyltransferase activity"/>
    <property type="evidence" value="ECO:0007669"/>
    <property type="project" value="UniProtKB-ARBA"/>
</dbReference>
<evidence type="ECO:0000313" key="2">
    <source>
        <dbReference type="EMBL" id="EIY53684.1"/>
    </source>
</evidence>
<evidence type="ECO:0000259" key="1">
    <source>
        <dbReference type="Pfam" id="PF00535"/>
    </source>
</evidence>
<dbReference type="AlphaFoldDB" id="I9H2J8"/>
<evidence type="ECO:0000313" key="3">
    <source>
        <dbReference type="Proteomes" id="UP000003089"/>
    </source>
</evidence>
<dbReference type="HOGENOM" id="CLU_025996_25_1_10"/>
<dbReference type="Pfam" id="PF00535">
    <property type="entry name" value="Glycos_transf_2"/>
    <property type="match status" value="1"/>
</dbReference>
<accession>I9H2J8</accession>
<gene>
    <name evidence="2" type="ORF">HMPREF1068_00854</name>
</gene>
<dbReference type="Proteomes" id="UP000003089">
    <property type="component" value="Unassembled WGS sequence"/>
</dbReference>
<comment type="caution">
    <text evidence="2">The sequence shown here is derived from an EMBL/GenBank/DDBJ whole genome shotgun (WGS) entry which is preliminary data.</text>
</comment>
<dbReference type="InterPro" id="IPR029044">
    <property type="entry name" value="Nucleotide-diphossugar_trans"/>
</dbReference>
<dbReference type="CDD" id="cd00761">
    <property type="entry name" value="Glyco_tranf_GTA_type"/>
    <property type="match status" value="1"/>
</dbReference>
<dbReference type="PANTHER" id="PTHR22916">
    <property type="entry name" value="GLYCOSYLTRANSFERASE"/>
    <property type="match status" value="1"/>
</dbReference>
<feature type="domain" description="Glycosyltransferase 2-like" evidence="1">
    <location>
        <begin position="48"/>
        <end position="148"/>
    </location>
</feature>
<dbReference type="eggNOG" id="COG0463">
    <property type="taxonomic scope" value="Bacteria"/>
</dbReference>
<dbReference type="InterPro" id="IPR001173">
    <property type="entry name" value="Glyco_trans_2-like"/>
</dbReference>
<name>I9H2J8_9BACE</name>
<dbReference type="PATRIC" id="fig|997884.3.peg.864"/>
<proteinExistence type="predicted"/>
<organism evidence="2 3">
    <name type="scientific">Bacteroides nordii CL02T12C05</name>
    <dbReference type="NCBI Taxonomy" id="997884"/>
    <lineage>
        <taxon>Bacteria</taxon>
        <taxon>Pseudomonadati</taxon>
        <taxon>Bacteroidota</taxon>
        <taxon>Bacteroidia</taxon>
        <taxon>Bacteroidales</taxon>
        <taxon>Bacteroidaceae</taxon>
        <taxon>Bacteroides</taxon>
    </lineage>
</organism>
<sequence length="297" mass="34849">MTMNPILSIIIPFYGTADKTLLERCLNSIRTQNISQEKYELIIADSNGKDLGAGAARNNGIRQANGEYLLFVDADDYLFPNSLLHCLTFLEKEHPDILSFKFQKVKKGKKGPRKTKYSHHIYSFGASFMANNNYTGAACIHFTRRTWLIEQQLFFPENTYHEDEAFVAMAYLHAEKTIITNWPIYAYFQHPQSITYQRDSEQGLKHVKDFKQILVYLCNYIKTQKELSSTQKEALQRRINFLTIDYIQQLVKNRRSPSFIFMEIKKLRQESFLPLPNNKYSWKYTLAKTIINLFTYK</sequence>
<dbReference type="SUPFAM" id="SSF53448">
    <property type="entry name" value="Nucleotide-diphospho-sugar transferases"/>
    <property type="match status" value="1"/>
</dbReference>
<dbReference type="STRING" id="997884.HMPREF1068_00854"/>
<protein>
    <recommendedName>
        <fullName evidence="1">Glycosyltransferase 2-like domain-containing protein</fullName>
    </recommendedName>
</protein>